<feature type="non-terminal residue" evidence="2">
    <location>
        <position position="55"/>
    </location>
</feature>
<keyword evidence="1" id="KW-0812">Transmembrane</keyword>
<organism evidence="2">
    <name type="scientific">Lepeophtheirus salmonis</name>
    <name type="common">Salmon louse</name>
    <name type="synonym">Caligus salmonis</name>
    <dbReference type="NCBI Taxonomy" id="72036"/>
    <lineage>
        <taxon>Eukaryota</taxon>
        <taxon>Metazoa</taxon>
        <taxon>Ecdysozoa</taxon>
        <taxon>Arthropoda</taxon>
        <taxon>Crustacea</taxon>
        <taxon>Multicrustacea</taxon>
        <taxon>Hexanauplia</taxon>
        <taxon>Copepoda</taxon>
        <taxon>Siphonostomatoida</taxon>
        <taxon>Caligidae</taxon>
        <taxon>Lepeophtheirus</taxon>
    </lineage>
</organism>
<evidence type="ECO:0000256" key="1">
    <source>
        <dbReference type="SAM" id="Phobius"/>
    </source>
</evidence>
<protein>
    <submittedName>
        <fullName evidence="2">Uncharacterized protein</fullName>
    </submittedName>
</protein>
<name>A0A0K2V415_LEPSM</name>
<keyword evidence="1" id="KW-1133">Transmembrane helix</keyword>
<dbReference type="AlphaFoldDB" id="A0A0K2V415"/>
<feature type="non-terminal residue" evidence="2">
    <location>
        <position position="1"/>
    </location>
</feature>
<evidence type="ECO:0000313" key="2">
    <source>
        <dbReference type="EMBL" id="CDW45055.1"/>
    </source>
</evidence>
<reference evidence="2" key="1">
    <citation type="submission" date="2014-05" db="EMBL/GenBank/DDBJ databases">
        <authorList>
            <person name="Chronopoulou M."/>
        </authorList>
    </citation>
    <scope>NUCLEOTIDE SEQUENCE</scope>
    <source>
        <tissue evidence="2">Whole organism</tissue>
    </source>
</reference>
<accession>A0A0K2V415</accession>
<feature type="transmembrane region" description="Helical" evidence="1">
    <location>
        <begin position="6"/>
        <end position="27"/>
    </location>
</feature>
<sequence length="55" mass="6627">RASFVRLLYIYICKGPAGLFIYICFFWEEGEVIFEEKKNQKSKVVHKKGYFLEIF</sequence>
<keyword evidence="1" id="KW-0472">Membrane</keyword>
<proteinExistence type="predicted"/>
<dbReference type="EMBL" id="HACA01027694">
    <property type="protein sequence ID" value="CDW45055.1"/>
    <property type="molecule type" value="Transcribed_RNA"/>
</dbReference>